<organism evidence="1">
    <name type="scientific">marine metagenome</name>
    <dbReference type="NCBI Taxonomy" id="408172"/>
    <lineage>
        <taxon>unclassified sequences</taxon>
        <taxon>metagenomes</taxon>
        <taxon>ecological metagenomes</taxon>
    </lineage>
</organism>
<gene>
    <name evidence="1" type="ORF">METZ01_LOCUS29565</name>
</gene>
<sequence length="37" mass="4148">MMMPEIGRSLVHVEGHDPFSAWITAMGSECETTQVRL</sequence>
<dbReference type="AlphaFoldDB" id="A0A381QBK8"/>
<reference evidence="1" key="1">
    <citation type="submission" date="2018-05" db="EMBL/GenBank/DDBJ databases">
        <authorList>
            <person name="Lanie J.A."/>
            <person name="Ng W.-L."/>
            <person name="Kazmierczak K.M."/>
            <person name="Andrzejewski T.M."/>
            <person name="Davidsen T.M."/>
            <person name="Wayne K.J."/>
            <person name="Tettelin H."/>
            <person name="Glass J.I."/>
            <person name="Rusch D."/>
            <person name="Podicherti R."/>
            <person name="Tsui H.-C.T."/>
            <person name="Winkler M.E."/>
        </authorList>
    </citation>
    <scope>NUCLEOTIDE SEQUENCE</scope>
</reference>
<evidence type="ECO:0000313" key="1">
    <source>
        <dbReference type="EMBL" id="SUZ76711.1"/>
    </source>
</evidence>
<name>A0A381QBK8_9ZZZZ</name>
<proteinExistence type="predicted"/>
<protein>
    <submittedName>
        <fullName evidence="1">Uncharacterized protein</fullName>
    </submittedName>
</protein>
<dbReference type="EMBL" id="UINC01001289">
    <property type="protein sequence ID" value="SUZ76711.1"/>
    <property type="molecule type" value="Genomic_DNA"/>
</dbReference>
<accession>A0A381QBK8</accession>